<feature type="transmembrane region" description="Helical" evidence="3">
    <location>
        <begin position="434"/>
        <end position="454"/>
    </location>
</feature>
<dbReference type="GO" id="GO:0015297">
    <property type="term" value="F:antiporter activity"/>
    <property type="evidence" value="ECO:0007669"/>
    <property type="project" value="InterPro"/>
</dbReference>
<dbReference type="PANTHER" id="PTHR43298">
    <property type="entry name" value="MULTIDRUG RESISTANCE PROTEIN NORM-RELATED"/>
    <property type="match status" value="1"/>
</dbReference>
<dbReference type="AlphaFoldDB" id="A0A317EDD9"/>
<gene>
    <name evidence="4" type="ORF">DKG74_09225</name>
</gene>
<dbReference type="PANTHER" id="PTHR43298:SF2">
    <property type="entry name" value="FMN_FAD EXPORTER YEEO-RELATED"/>
    <property type="match status" value="1"/>
</dbReference>
<feature type="transmembrane region" description="Helical" evidence="3">
    <location>
        <begin position="207"/>
        <end position="233"/>
    </location>
</feature>
<dbReference type="Pfam" id="PF01554">
    <property type="entry name" value="MatE"/>
    <property type="match status" value="2"/>
</dbReference>
<proteinExistence type="predicted"/>
<protein>
    <submittedName>
        <fullName evidence="4">MATE family efflux transporter</fullName>
    </submittedName>
</protein>
<feature type="transmembrane region" description="Helical" evidence="3">
    <location>
        <begin position="409"/>
        <end position="428"/>
    </location>
</feature>
<sequence>MNAPPRIAAPTHAPEAPRLRPDRAEAGALTRLALPIIMARIGLTLMLVADNMIVGHFGAGPLAAFALGLMLVQTSQMLGLGLLMGSAVEMAAAFGRDALDEVGRIWRRALAYALAIGFAGAALSQAAPTIFLALGQEAALAASAGEIAALFGWSLPPVLVYVASIGLLEATGRPYVGVALLIAANLVNLGLGLLLGHGGLGLPALGAFGVTLATLIARITLAGGALAYILLLMPGRQALGRPRWSDHRWADGRRQRRIGYAEGLSLGIESGAFASMTLFAGWAGALQLAAYTISINLNMLMFMVAVGIGGAAAVRVSQARGRGDPAAMARSAATALLLYTGVMLVVGIAFLALPGVFAGFYTGEADLLAVTTPVVAGIGFLSLIDGAQRVVANILRGYGDTWLPTASHLFAYVAVMVPAGYLLALGLALGAGGLILAIALASVLATGLLLARLVQLKNRRS</sequence>
<evidence type="ECO:0000313" key="5">
    <source>
        <dbReference type="Proteomes" id="UP000245461"/>
    </source>
</evidence>
<dbReference type="NCBIfam" id="TIGR00797">
    <property type="entry name" value="matE"/>
    <property type="match status" value="1"/>
</dbReference>
<keyword evidence="3" id="KW-0812">Transmembrane</keyword>
<keyword evidence="1" id="KW-0813">Transport</keyword>
<feature type="transmembrane region" description="Helical" evidence="3">
    <location>
        <begin position="147"/>
        <end position="168"/>
    </location>
</feature>
<organism evidence="4 5">
    <name type="scientific">Zavarzinia aquatilis</name>
    <dbReference type="NCBI Taxonomy" id="2211142"/>
    <lineage>
        <taxon>Bacteria</taxon>
        <taxon>Pseudomonadati</taxon>
        <taxon>Pseudomonadota</taxon>
        <taxon>Alphaproteobacteria</taxon>
        <taxon>Rhodospirillales</taxon>
        <taxon>Zavarziniaceae</taxon>
        <taxon>Zavarzinia</taxon>
    </lineage>
</organism>
<keyword evidence="5" id="KW-1185">Reference proteome</keyword>
<feature type="transmembrane region" description="Helical" evidence="3">
    <location>
        <begin position="109"/>
        <end position="135"/>
    </location>
</feature>
<dbReference type="InterPro" id="IPR050222">
    <property type="entry name" value="MATE_MdtK"/>
</dbReference>
<feature type="transmembrane region" description="Helical" evidence="3">
    <location>
        <begin position="28"/>
        <end position="49"/>
    </location>
</feature>
<dbReference type="OrthoDB" id="9780160at2"/>
<evidence type="ECO:0000256" key="3">
    <source>
        <dbReference type="SAM" id="Phobius"/>
    </source>
</evidence>
<dbReference type="RefSeq" id="WP_109904964.1">
    <property type="nucleotide sequence ID" value="NZ_QGLE01000004.1"/>
</dbReference>
<keyword evidence="3" id="KW-0472">Membrane</keyword>
<reference evidence="4 5" key="1">
    <citation type="submission" date="2018-05" db="EMBL/GenBank/DDBJ databases">
        <title>Zavarzinia sp. HR-AS.</title>
        <authorList>
            <person name="Lee Y."/>
            <person name="Jeon C.O."/>
        </authorList>
    </citation>
    <scope>NUCLEOTIDE SEQUENCE [LARGE SCALE GENOMIC DNA]</scope>
    <source>
        <strain evidence="4 5">HR-AS</strain>
    </source>
</reference>
<feature type="transmembrane region" description="Helical" evidence="3">
    <location>
        <begin position="288"/>
        <end position="314"/>
    </location>
</feature>
<dbReference type="EMBL" id="QGLE01000004">
    <property type="protein sequence ID" value="PWR24286.1"/>
    <property type="molecule type" value="Genomic_DNA"/>
</dbReference>
<feature type="transmembrane region" description="Helical" evidence="3">
    <location>
        <begin position="335"/>
        <end position="361"/>
    </location>
</feature>
<comment type="caution">
    <text evidence="4">The sequence shown here is derived from an EMBL/GenBank/DDBJ whole genome shotgun (WGS) entry which is preliminary data.</text>
</comment>
<evidence type="ECO:0000313" key="4">
    <source>
        <dbReference type="EMBL" id="PWR24286.1"/>
    </source>
</evidence>
<keyword evidence="3" id="KW-1133">Transmembrane helix</keyword>
<feature type="transmembrane region" description="Helical" evidence="3">
    <location>
        <begin position="61"/>
        <end position="88"/>
    </location>
</feature>
<name>A0A317EDD9_9PROT</name>
<feature type="region of interest" description="Disordered" evidence="2">
    <location>
        <begin position="1"/>
        <end position="20"/>
    </location>
</feature>
<dbReference type="GO" id="GO:0042910">
    <property type="term" value="F:xenobiotic transmembrane transporter activity"/>
    <property type="evidence" value="ECO:0007669"/>
    <property type="project" value="InterPro"/>
</dbReference>
<dbReference type="Proteomes" id="UP000245461">
    <property type="component" value="Unassembled WGS sequence"/>
</dbReference>
<dbReference type="InterPro" id="IPR002528">
    <property type="entry name" value="MATE_fam"/>
</dbReference>
<feature type="transmembrane region" description="Helical" evidence="3">
    <location>
        <begin position="367"/>
        <end position="388"/>
    </location>
</feature>
<evidence type="ECO:0000256" key="2">
    <source>
        <dbReference type="SAM" id="MobiDB-lite"/>
    </source>
</evidence>
<feature type="transmembrane region" description="Helical" evidence="3">
    <location>
        <begin position="263"/>
        <end position="282"/>
    </location>
</feature>
<dbReference type="GO" id="GO:0005886">
    <property type="term" value="C:plasma membrane"/>
    <property type="evidence" value="ECO:0007669"/>
    <property type="project" value="TreeGrafter"/>
</dbReference>
<evidence type="ECO:0000256" key="1">
    <source>
        <dbReference type="ARBA" id="ARBA00022448"/>
    </source>
</evidence>
<feature type="transmembrane region" description="Helical" evidence="3">
    <location>
        <begin position="175"/>
        <end position="195"/>
    </location>
</feature>
<accession>A0A317EDD9</accession>